<dbReference type="CDD" id="cd06163">
    <property type="entry name" value="S2P-M50_PDZ_RseP-like"/>
    <property type="match status" value="1"/>
</dbReference>
<dbReference type="InterPro" id="IPR008915">
    <property type="entry name" value="Peptidase_M50"/>
</dbReference>
<accession>A0A1F8AXW1</accession>
<dbReference type="InterPro" id="IPR036034">
    <property type="entry name" value="PDZ_sf"/>
</dbReference>
<evidence type="ECO:0000256" key="6">
    <source>
        <dbReference type="ARBA" id="ARBA00022801"/>
    </source>
</evidence>
<evidence type="ECO:0000313" key="14">
    <source>
        <dbReference type="EMBL" id="OGM56566.1"/>
    </source>
</evidence>
<evidence type="ECO:0000256" key="11">
    <source>
        <dbReference type="SAM" id="MobiDB-lite"/>
    </source>
</evidence>
<feature type="compositionally biased region" description="Basic and acidic residues" evidence="11">
    <location>
        <begin position="179"/>
        <end position="191"/>
    </location>
</feature>
<dbReference type="GO" id="GO:0016020">
    <property type="term" value="C:membrane"/>
    <property type="evidence" value="ECO:0007669"/>
    <property type="project" value="UniProtKB-SubCell"/>
</dbReference>
<dbReference type="Pfam" id="PF02163">
    <property type="entry name" value="Peptidase_M50"/>
    <property type="match status" value="1"/>
</dbReference>
<dbReference type="Gene3D" id="2.30.42.10">
    <property type="match status" value="1"/>
</dbReference>
<evidence type="ECO:0000256" key="10">
    <source>
        <dbReference type="ARBA" id="ARBA00023136"/>
    </source>
</evidence>
<dbReference type="InterPro" id="IPR004387">
    <property type="entry name" value="Pept_M50_Zn"/>
</dbReference>
<keyword evidence="7" id="KW-0862">Zinc</keyword>
<comment type="cofactor">
    <cofactor evidence="1">
        <name>Zn(2+)</name>
        <dbReference type="ChEBI" id="CHEBI:29105"/>
    </cofactor>
</comment>
<dbReference type="GO" id="GO:0006508">
    <property type="term" value="P:proteolysis"/>
    <property type="evidence" value="ECO:0007669"/>
    <property type="project" value="UniProtKB-KW"/>
</dbReference>
<dbReference type="PANTHER" id="PTHR42837:SF2">
    <property type="entry name" value="MEMBRANE METALLOPROTEASE ARASP2, CHLOROPLASTIC-RELATED"/>
    <property type="match status" value="1"/>
</dbReference>
<comment type="subcellular location">
    <subcellularLocation>
        <location evidence="2">Membrane</location>
        <topology evidence="2">Multi-pass membrane protein</topology>
    </subcellularLocation>
</comment>
<keyword evidence="8 12" id="KW-1133">Transmembrane helix</keyword>
<reference evidence="14 15" key="1">
    <citation type="journal article" date="2016" name="Nat. Commun.">
        <title>Thousands of microbial genomes shed light on interconnected biogeochemical processes in an aquifer system.</title>
        <authorList>
            <person name="Anantharaman K."/>
            <person name="Brown C.T."/>
            <person name="Hug L.A."/>
            <person name="Sharon I."/>
            <person name="Castelle C.J."/>
            <person name="Probst A.J."/>
            <person name="Thomas B.C."/>
            <person name="Singh A."/>
            <person name="Wilkins M.J."/>
            <person name="Karaoz U."/>
            <person name="Brodie E.L."/>
            <person name="Williams K.H."/>
            <person name="Hubbard S.S."/>
            <person name="Banfield J.F."/>
        </authorList>
    </citation>
    <scope>NUCLEOTIDE SEQUENCE [LARGE SCALE GENOMIC DNA]</scope>
</reference>
<sequence>MVGSILVFLVVLSILILVHELGHFLMARRSGVLVEEFGFGLPPRIYGVRIGETVYSINLLPFGGFVRLHGESDEEGISQPGKAFLNKNKRTRISIIVAGVVMNFILGILAFAVVYSFSGIPRETQNVKVVEVSPGSPAQVGGVIVGDVIRRVASKDISSNDEFISLVEEEKGKKIPVELERETNGQKETKKITLTPRESPPEGEGPLGVTITDSEVYYPPVLARPFVGIYYGFKEALFWGKTVTLGFVKIFTDLFAGQVPKDLAGPVGIFAITSEAAKIGVLALINFVGILSVNLAILNIIPFPALDGGRLAFIGVEAVLGRKVLPKFEAMAHTIGMIILLLALLAITAHDIQRLIASGSISGFIENVLK</sequence>
<evidence type="ECO:0000256" key="2">
    <source>
        <dbReference type="ARBA" id="ARBA00004141"/>
    </source>
</evidence>
<evidence type="ECO:0000256" key="3">
    <source>
        <dbReference type="ARBA" id="ARBA00007931"/>
    </source>
</evidence>
<evidence type="ECO:0000256" key="12">
    <source>
        <dbReference type="SAM" id="Phobius"/>
    </source>
</evidence>
<evidence type="ECO:0000256" key="7">
    <source>
        <dbReference type="ARBA" id="ARBA00022833"/>
    </source>
</evidence>
<keyword evidence="4" id="KW-0645">Protease</keyword>
<evidence type="ECO:0000256" key="9">
    <source>
        <dbReference type="ARBA" id="ARBA00023049"/>
    </source>
</evidence>
<dbReference type="InterPro" id="IPR001478">
    <property type="entry name" value="PDZ"/>
</dbReference>
<organism evidence="14 15">
    <name type="scientific">Candidatus Woesebacteria bacterium RIFCSPHIGHO2_12_FULL_46_16</name>
    <dbReference type="NCBI Taxonomy" id="1802513"/>
    <lineage>
        <taxon>Bacteria</taxon>
        <taxon>Candidatus Woeseibacteriota</taxon>
    </lineage>
</organism>
<keyword evidence="10 12" id="KW-0472">Membrane</keyword>
<dbReference type="AlphaFoldDB" id="A0A1F8AXW1"/>
<dbReference type="GO" id="GO:0004222">
    <property type="term" value="F:metalloendopeptidase activity"/>
    <property type="evidence" value="ECO:0007669"/>
    <property type="project" value="InterPro"/>
</dbReference>
<dbReference type="PANTHER" id="PTHR42837">
    <property type="entry name" value="REGULATOR OF SIGMA-E PROTEASE RSEP"/>
    <property type="match status" value="1"/>
</dbReference>
<comment type="similarity">
    <text evidence="3">Belongs to the peptidase M50B family.</text>
</comment>
<feature type="domain" description="PDZ" evidence="13">
    <location>
        <begin position="107"/>
        <end position="183"/>
    </location>
</feature>
<feature type="transmembrane region" description="Helical" evidence="12">
    <location>
        <begin position="330"/>
        <end position="349"/>
    </location>
</feature>
<dbReference type="Pfam" id="PF17820">
    <property type="entry name" value="PDZ_6"/>
    <property type="match status" value="1"/>
</dbReference>
<evidence type="ECO:0000313" key="15">
    <source>
        <dbReference type="Proteomes" id="UP000178313"/>
    </source>
</evidence>
<dbReference type="STRING" id="1802513.A3E46_01015"/>
<evidence type="ECO:0000256" key="1">
    <source>
        <dbReference type="ARBA" id="ARBA00001947"/>
    </source>
</evidence>
<protein>
    <recommendedName>
        <fullName evidence="13">PDZ domain-containing protein</fullName>
    </recommendedName>
</protein>
<comment type="caution">
    <text evidence="14">The sequence shown here is derived from an EMBL/GenBank/DDBJ whole genome shotgun (WGS) entry which is preliminary data.</text>
</comment>
<keyword evidence="9" id="KW-0482">Metalloprotease</keyword>
<evidence type="ECO:0000256" key="4">
    <source>
        <dbReference type="ARBA" id="ARBA00022670"/>
    </source>
</evidence>
<dbReference type="InterPro" id="IPR041489">
    <property type="entry name" value="PDZ_6"/>
</dbReference>
<dbReference type="SMART" id="SM00228">
    <property type="entry name" value="PDZ"/>
    <property type="match status" value="1"/>
</dbReference>
<keyword evidence="6" id="KW-0378">Hydrolase</keyword>
<feature type="transmembrane region" description="Helical" evidence="12">
    <location>
        <begin position="93"/>
        <end position="115"/>
    </location>
</feature>
<dbReference type="Proteomes" id="UP000178313">
    <property type="component" value="Unassembled WGS sequence"/>
</dbReference>
<keyword evidence="5 12" id="KW-0812">Transmembrane</keyword>
<evidence type="ECO:0000256" key="8">
    <source>
        <dbReference type="ARBA" id="ARBA00022989"/>
    </source>
</evidence>
<evidence type="ECO:0000259" key="13">
    <source>
        <dbReference type="SMART" id="SM00228"/>
    </source>
</evidence>
<name>A0A1F8AXW1_9BACT</name>
<proteinExistence type="inferred from homology"/>
<dbReference type="SUPFAM" id="SSF50156">
    <property type="entry name" value="PDZ domain-like"/>
    <property type="match status" value="1"/>
</dbReference>
<evidence type="ECO:0000256" key="5">
    <source>
        <dbReference type="ARBA" id="ARBA00022692"/>
    </source>
</evidence>
<dbReference type="EMBL" id="MGGZ01000028">
    <property type="protein sequence ID" value="OGM56566.1"/>
    <property type="molecule type" value="Genomic_DNA"/>
</dbReference>
<feature type="transmembrane region" description="Helical" evidence="12">
    <location>
        <begin position="279"/>
        <end position="301"/>
    </location>
</feature>
<gene>
    <name evidence="14" type="ORF">A3E46_01015</name>
</gene>
<feature type="region of interest" description="Disordered" evidence="11">
    <location>
        <begin position="179"/>
        <end position="206"/>
    </location>
</feature>